<feature type="region of interest" description="Disordered" evidence="1">
    <location>
        <begin position="1"/>
        <end position="27"/>
    </location>
</feature>
<evidence type="ECO:0000313" key="2">
    <source>
        <dbReference type="EMBL" id="GMN51374.1"/>
    </source>
</evidence>
<sequence>MAAPSPSPSRPQNVDCRRSGPVVTRRQPSPVTAMDLAATRQSLFCRGRIRKFRYGVHGVRARELWGMLARFIHGSRALANEKKKSVHFQSLETDDRNSYDHEEYEKHDVEMLNRDMFEKNHHEIVLSWETEEKEHELLLMEMERPVLADNKV</sequence>
<proteinExistence type="predicted"/>
<dbReference type="EMBL" id="BTGU01000037">
    <property type="protein sequence ID" value="GMN51374.1"/>
    <property type="molecule type" value="Genomic_DNA"/>
</dbReference>
<evidence type="ECO:0000256" key="1">
    <source>
        <dbReference type="SAM" id="MobiDB-lite"/>
    </source>
</evidence>
<dbReference type="Proteomes" id="UP001187192">
    <property type="component" value="Unassembled WGS sequence"/>
</dbReference>
<gene>
    <name evidence="2" type="ORF">TIFTF001_020525</name>
</gene>
<name>A0AA88A8R3_FICCA</name>
<keyword evidence="3" id="KW-1185">Reference proteome</keyword>
<evidence type="ECO:0000313" key="3">
    <source>
        <dbReference type="Proteomes" id="UP001187192"/>
    </source>
</evidence>
<comment type="caution">
    <text evidence="2">The sequence shown here is derived from an EMBL/GenBank/DDBJ whole genome shotgun (WGS) entry which is preliminary data.</text>
</comment>
<reference evidence="2" key="1">
    <citation type="submission" date="2023-07" db="EMBL/GenBank/DDBJ databases">
        <title>draft genome sequence of fig (Ficus carica).</title>
        <authorList>
            <person name="Takahashi T."/>
            <person name="Nishimura K."/>
        </authorList>
    </citation>
    <scope>NUCLEOTIDE SEQUENCE</scope>
</reference>
<protein>
    <submittedName>
        <fullName evidence="2">Uncharacterized protein</fullName>
    </submittedName>
</protein>
<accession>A0AA88A8R3</accession>
<dbReference type="AlphaFoldDB" id="A0AA88A8R3"/>
<organism evidence="2 3">
    <name type="scientific">Ficus carica</name>
    <name type="common">Common fig</name>
    <dbReference type="NCBI Taxonomy" id="3494"/>
    <lineage>
        <taxon>Eukaryota</taxon>
        <taxon>Viridiplantae</taxon>
        <taxon>Streptophyta</taxon>
        <taxon>Embryophyta</taxon>
        <taxon>Tracheophyta</taxon>
        <taxon>Spermatophyta</taxon>
        <taxon>Magnoliopsida</taxon>
        <taxon>eudicotyledons</taxon>
        <taxon>Gunneridae</taxon>
        <taxon>Pentapetalae</taxon>
        <taxon>rosids</taxon>
        <taxon>fabids</taxon>
        <taxon>Rosales</taxon>
        <taxon>Moraceae</taxon>
        <taxon>Ficeae</taxon>
        <taxon>Ficus</taxon>
    </lineage>
</organism>